<protein>
    <recommendedName>
        <fullName evidence="3">acetyl-CoA C-acetyltransferase</fullName>
        <ecNumber evidence="3">2.3.1.9</ecNumber>
    </recommendedName>
</protein>
<dbReference type="Gene3D" id="3.40.47.10">
    <property type="match status" value="1"/>
</dbReference>
<comment type="subunit">
    <text evidence="2">Homotetramer.</text>
</comment>
<feature type="domain" description="Thiolase N-terminal" evidence="11">
    <location>
        <begin position="4"/>
        <end position="260"/>
    </location>
</feature>
<gene>
    <name evidence="13" type="ORF">J3359_00650</name>
</gene>
<dbReference type="PROSITE" id="PS00737">
    <property type="entry name" value="THIOLASE_2"/>
    <property type="match status" value="1"/>
</dbReference>
<evidence type="ECO:0000256" key="8">
    <source>
        <dbReference type="ARBA" id="ARBA00023315"/>
    </source>
</evidence>
<dbReference type="PANTHER" id="PTHR18919:SF156">
    <property type="entry name" value="ACETYL-COA ACETYLTRANSFERASE, MITOCHONDRIAL"/>
    <property type="match status" value="1"/>
</dbReference>
<evidence type="ECO:0000259" key="11">
    <source>
        <dbReference type="Pfam" id="PF00108"/>
    </source>
</evidence>
<dbReference type="InterPro" id="IPR002155">
    <property type="entry name" value="Thiolase"/>
</dbReference>
<dbReference type="GO" id="GO:0046872">
    <property type="term" value="F:metal ion binding"/>
    <property type="evidence" value="ECO:0007669"/>
    <property type="project" value="UniProtKB-KW"/>
</dbReference>
<dbReference type="EMBL" id="CP071869">
    <property type="protein sequence ID" value="QTE22821.1"/>
    <property type="molecule type" value="Genomic_DNA"/>
</dbReference>
<dbReference type="InterPro" id="IPR020613">
    <property type="entry name" value="Thiolase_CS"/>
</dbReference>
<evidence type="ECO:0000256" key="7">
    <source>
        <dbReference type="ARBA" id="ARBA00022958"/>
    </source>
</evidence>
<comment type="similarity">
    <text evidence="1 10">Belongs to the thiolase-like superfamily. Thiolase family.</text>
</comment>
<dbReference type="Pfam" id="PF00108">
    <property type="entry name" value="Thiolase_N"/>
    <property type="match status" value="1"/>
</dbReference>
<reference evidence="13 14" key="1">
    <citation type="submission" date="2021-03" db="EMBL/GenBank/DDBJ databases">
        <title>Complete genome of Polaribacter_sp.SM13.</title>
        <authorList>
            <person name="Jeong S.W."/>
            <person name="Bae J.W."/>
        </authorList>
    </citation>
    <scope>NUCLEOTIDE SEQUENCE [LARGE SCALE GENOMIC DNA]</scope>
    <source>
        <strain evidence="13 14">SM13</strain>
    </source>
</reference>
<dbReference type="InterPro" id="IPR020616">
    <property type="entry name" value="Thiolase_N"/>
</dbReference>
<keyword evidence="4 10" id="KW-0808">Transferase</keyword>
<keyword evidence="5" id="KW-0479">Metal-binding</keyword>
<feature type="active site" description="Acyl-thioester intermediate" evidence="9">
    <location>
        <position position="88"/>
    </location>
</feature>
<dbReference type="PANTHER" id="PTHR18919">
    <property type="entry name" value="ACETYL-COA C-ACYLTRANSFERASE"/>
    <property type="match status" value="1"/>
</dbReference>
<proteinExistence type="inferred from homology"/>
<dbReference type="GO" id="GO:0006635">
    <property type="term" value="P:fatty acid beta-oxidation"/>
    <property type="evidence" value="ECO:0007669"/>
    <property type="project" value="TreeGrafter"/>
</dbReference>
<feature type="active site" description="Proton acceptor" evidence="9">
    <location>
        <position position="377"/>
    </location>
</feature>
<dbReference type="Pfam" id="PF02803">
    <property type="entry name" value="Thiolase_C"/>
    <property type="match status" value="1"/>
</dbReference>
<keyword evidence="6" id="KW-0809">Transit peptide</keyword>
<evidence type="ECO:0000256" key="2">
    <source>
        <dbReference type="ARBA" id="ARBA00011881"/>
    </source>
</evidence>
<dbReference type="PROSITE" id="PS00098">
    <property type="entry name" value="THIOLASE_1"/>
    <property type="match status" value="1"/>
</dbReference>
<evidence type="ECO:0000256" key="10">
    <source>
        <dbReference type="RuleBase" id="RU003557"/>
    </source>
</evidence>
<sequence length="391" mass="40879">MKEVVIVSVARTPIGSFMGSLSSIPAPKLGAVAIKGALEKINLSPNLVQEVFMGNVVSAGLGQAPARQAAIYAGIPDVVPCTTVNKVCASGMKSIMLAAQTIALGDADIVVAGGMENMSSIPHYQHARNGAKFGPITMEDGMQKDGLVDAYENVAMGVCADACATEYRFSREDQDAFAIQSYKRSANAWNEGKYADEIVPVEIPQRRGEPIIFSEDEEYKNVKMEKIPALRAAFTKDGTVTAANASTINDGGAALVLMSAEKATALNITPLAKIKSYADAAHEPKWFTTAPAKALPKALAKVNLSINDVDYFELNEAFSIVGLANMKILGITNDKVNVNGGAVSLGHPLGVSGARIVIALTSILKQNNAKIGAAAICNGGGGASALIVERI</sequence>
<dbReference type="InterPro" id="IPR020617">
    <property type="entry name" value="Thiolase_C"/>
</dbReference>
<dbReference type="CDD" id="cd00751">
    <property type="entry name" value="thiolase"/>
    <property type="match status" value="1"/>
</dbReference>
<evidence type="ECO:0000256" key="3">
    <source>
        <dbReference type="ARBA" id="ARBA00012705"/>
    </source>
</evidence>
<dbReference type="PROSITE" id="PS00099">
    <property type="entry name" value="THIOLASE_3"/>
    <property type="match status" value="1"/>
</dbReference>
<evidence type="ECO:0000259" key="12">
    <source>
        <dbReference type="Pfam" id="PF02803"/>
    </source>
</evidence>
<dbReference type="NCBIfam" id="TIGR01930">
    <property type="entry name" value="AcCoA-C-Actrans"/>
    <property type="match status" value="1"/>
</dbReference>
<dbReference type="AlphaFoldDB" id="A0A975CMU1"/>
<accession>A0A975CMU1</accession>
<evidence type="ECO:0000256" key="4">
    <source>
        <dbReference type="ARBA" id="ARBA00022679"/>
    </source>
</evidence>
<dbReference type="InterPro" id="IPR020610">
    <property type="entry name" value="Thiolase_AS"/>
</dbReference>
<evidence type="ECO:0000256" key="1">
    <source>
        <dbReference type="ARBA" id="ARBA00010982"/>
    </source>
</evidence>
<dbReference type="InterPro" id="IPR016039">
    <property type="entry name" value="Thiolase-like"/>
</dbReference>
<evidence type="ECO:0000313" key="14">
    <source>
        <dbReference type="Proteomes" id="UP000663920"/>
    </source>
</evidence>
<dbReference type="Proteomes" id="UP000663920">
    <property type="component" value="Chromosome"/>
</dbReference>
<evidence type="ECO:0000256" key="5">
    <source>
        <dbReference type="ARBA" id="ARBA00022723"/>
    </source>
</evidence>
<dbReference type="InterPro" id="IPR020615">
    <property type="entry name" value="Thiolase_acyl_enz_int_AS"/>
</dbReference>
<keyword evidence="14" id="KW-1185">Reference proteome</keyword>
<evidence type="ECO:0000313" key="13">
    <source>
        <dbReference type="EMBL" id="QTE22821.1"/>
    </source>
</evidence>
<dbReference type="EC" id="2.3.1.9" evidence="3"/>
<dbReference type="PIRSF" id="PIRSF000429">
    <property type="entry name" value="Ac-CoA_Ac_transf"/>
    <property type="match status" value="1"/>
</dbReference>
<evidence type="ECO:0000256" key="6">
    <source>
        <dbReference type="ARBA" id="ARBA00022946"/>
    </source>
</evidence>
<dbReference type="GO" id="GO:0003985">
    <property type="term" value="F:acetyl-CoA C-acetyltransferase activity"/>
    <property type="evidence" value="ECO:0007669"/>
    <property type="project" value="UniProtKB-EC"/>
</dbReference>
<keyword evidence="8 10" id="KW-0012">Acyltransferase</keyword>
<evidence type="ECO:0000256" key="9">
    <source>
        <dbReference type="PIRSR" id="PIRSR000429-1"/>
    </source>
</evidence>
<dbReference type="FunFam" id="3.40.47.10:FF:000007">
    <property type="entry name" value="acetyl-CoA acetyltransferase, mitochondrial"/>
    <property type="match status" value="1"/>
</dbReference>
<organism evidence="13 14">
    <name type="scientific">Polaribacter cellanae</name>
    <dbReference type="NCBI Taxonomy" id="2818493"/>
    <lineage>
        <taxon>Bacteria</taxon>
        <taxon>Pseudomonadati</taxon>
        <taxon>Bacteroidota</taxon>
        <taxon>Flavobacteriia</taxon>
        <taxon>Flavobacteriales</taxon>
        <taxon>Flavobacteriaceae</taxon>
    </lineage>
</organism>
<name>A0A975CMU1_9FLAO</name>
<dbReference type="RefSeq" id="WP_208078780.1">
    <property type="nucleotide sequence ID" value="NZ_CP071869.1"/>
</dbReference>
<dbReference type="KEGG" id="pcea:J3359_00650"/>
<feature type="domain" description="Thiolase C-terminal" evidence="12">
    <location>
        <begin position="269"/>
        <end position="390"/>
    </location>
</feature>
<keyword evidence="7" id="KW-0630">Potassium</keyword>
<dbReference type="SUPFAM" id="SSF53901">
    <property type="entry name" value="Thiolase-like"/>
    <property type="match status" value="2"/>
</dbReference>
<feature type="active site" description="Proton acceptor" evidence="9">
    <location>
        <position position="347"/>
    </location>
</feature>